<keyword evidence="2" id="KW-1185">Reference proteome</keyword>
<sequence>MADTQCGPSSALHDFQKFASVDRALQQDRLVRVQSPQQGFRSTARPASLADDFESFLAGESHQPAPPPLQTAAPPPSCAQDDARRLRNSLTPSSLRDQIFVDKAFCYGSGALRAHHLDRLLKSCAMAENFFSVPVQDIFAAHLEKDDYPFQAALHVYQRYIRLRNDWPRDTYITDDLLVPNPVHYDGPDGYREYCRRVSNTVVQVLDGQQMRGERARSTYEGRTLDRILRERL</sequence>
<comment type="caution">
    <text evidence="1">The sequence shown here is derived from an EMBL/GenBank/DDBJ whole genome shotgun (WGS) entry which is preliminary data.</text>
</comment>
<gene>
    <name evidence="1" type="primary">g10291</name>
    <name evidence="1" type="ORF">NpPPO83_00010291</name>
</gene>
<evidence type="ECO:0000313" key="1">
    <source>
        <dbReference type="EMBL" id="GME22434.1"/>
    </source>
</evidence>
<organism evidence="1 2">
    <name type="scientific">Neofusicoccum parvum</name>
    <dbReference type="NCBI Taxonomy" id="310453"/>
    <lineage>
        <taxon>Eukaryota</taxon>
        <taxon>Fungi</taxon>
        <taxon>Dikarya</taxon>
        <taxon>Ascomycota</taxon>
        <taxon>Pezizomycotina</taxon>
        <taxon>Dothideomycetes</taxon>
        <taxon>Dothideomycetes incertae sedis</taxon>
        <taxon>Botryosphaeriales</taxon>
        <taxon>Botryosphaeriaceae</taxon>
        <taxon>Neofusicoccum</taxon>
    </lineage>
</organism>
<evidence type="ECO:0000313" key="2">
    <source>
        <dbReference type="Proteomes" id="UP001165186"/>
    </source>
</evidence>
<accession>A0ACB5RPJ2</accession>
<proteinExistence type="predicted"/>
<reference evidence="1" key="1">
    <citation type="submission" date="2024-09" db="EMBL/GenBank/DDBJ databases">
        <title>Draft Genome Sequences of Neofusicoccum parvum.</title>
        <authorList>
            <person name="Ashida A."/>
            <person name="Camagna M."/>
            <person name="Tanaka A."/>
            <person name="Takemoto D."/>
        </authorList>
    </citation>
    <scope>NUCLEOTIDE SEQUENCE</scope>
    <source>
        <strain evidence="1">PPO83</strain>
    </source>
</reference>
<protein>
    <submittedName>
        <fullName evidence="1">Related to peroxisome biogenesis factor 20</fullName>
    </submittedName>
</protein>
<name>A0ACB5RPJ2_9PEZI</name>
<dbReference type="Proteomes" id="UP001165186">
    <property type="component" value="Unassembled WGS sequence"/>
</dbReference>
<dbReference type="EMBL" id="BSXG01000002">
    <property type="protein sequence ID" value="GME22434.1"/>
    <property type="molecule type" value="Genomic_DNA"/>
</dbReference>